<organism evidence="2 3">
    <name type="scientific">Stylosanthes scabra</name>
    <dbReference type="NCBI Taxonomy" id="79078"/>
    <lineage>
        <taxon>Eukaryota</taxon>
        <taxon>Viridiplantae</taxon>
        <taxon>Streptophyta</taxon>
        <taxon>Embryophyta</taxon>
        <taxon>Tracheophyta</taxon>
        <taxon>Spermatophyta</taxon>
        <taxon>Magnoliopsida</taxon>
        <taxon>eudicotyledons</taxon>
        <taxon>Gunneridae</taxon>
        <taxon>Pentapetalae</taxon>
        <taxon>rosids</taxon>
        <taxon>fabids</taxon>
        <taxon>Fabales</taxon>
        <taxon>Fabaceae</taxon>
        <taxon>Papilionoideae</taxon>
        <taxon>50 kb inversion clade</taxon>
        <taxon>dalbergioids sensu lato</taxon>
        <taxon>Dalbergieae</taxon>
        <taxon>Pterocarpus clade</taxon>
        <taxon>Stylosanthes</taxon>
    </lineage>
</organism>
<sequence>MELQEEEEGPKWVTHYSSDHQILLVGDGDFSFSLSLARSFASASNIVASSLDSYDDLNKKYKQAKSNLDELQKLGACLFHGVDATKMKFLLDLKNRKFDRIIFNFPHAGFYGKEDNMEVIEKHKDLVLGFFKNASRMLRANGEIHVNHKTSGPFNDWDIKSLGAQSSLTLIELADFKKEDYPGYNNKRGDSYRCDEPFPLGKCSTFKFIFNPRATVRKCKMKKKKVSGEQIRLGFQEIQDAGKRLPTTSIDLNNYSQSSGISKLERIAASLYGVSNEHAQIPGGYLSIVNGEHHRAVPFDGYYFGHGMIQSSQRLLQPLQLMQQLNSSQPWPTSTNVGYSQTNYVTTTDINPPPLGPRNEGYQVCIFFNLASFSFKTV</sequence>
<dbReference type="Proteomes" id="UP001341840">
    <property type="component" value="Unassembled WGS sequence"/>
</dbReference>
<proteinExistence type="predicted"/>
<name>A0ABU6YCD9_9FABA</name>
<dbReference type="InterPro" id="IPR019446">
    <property type="entry name" value="BMT5-like"/>
</dbReference>
<dbReference type="PANTHER" id="PTHR11538:SF26">
    <property type="entry name" value="FERREDOXIN-FOLD ANTICODON-BINDING DOMAIN-CONTAINING PROTEIN 1"/>
    <property type="match status" value="1"/>
</dbReference>
<evidence type="ECO:0000313" key="2">
    <source>
        <dbReference type="EMBL" id="MED6207724.1"/>
    </source>
</evidence>
<evidence type="ECO:0000313" key="3">
    <source>
        <dbReference type="Proteomes" id="UP001341840"/>
    </source>
</evidence>
<evidence type="ECO:0000259" key="1">
    <source>
        <dbReference type="Pfam" id="PF10354"/>
    </source>
</evidence>
<feature type="domain" description="25S rRNA (uridine-N(3))-methyltransferase BMT5-like" evidence="1">
    <location>
        <begin position="23"/>
        <end position="188"/>
    </location>
</feature>
<dbReference type="InterPro" id="IPR029063">
    <property type="entry name" value="SAM-dependent_MTases_sf"/>
</dbReference>
<dbReference type="SUPFAM" id="SSF53335">
    <property type="entry name" value="S-adenosyl-L-methionine-dependent methyltransferases"/>
    <property type="match status" value="1"/>
</dbReference>
<dbReference type="PANTHER" id="PTHR11538">
    <property type="entry name" value="PHENYLALANYL-TRNA SYNTHETASE"/>
    <property type="match status" value="1"/>
</dbReference>
<protein>
    <recommendedName>
        <fullName evidence="1">25S rRNA (uridine-N(3))-methyltransferase BMT5-like domain-containing protein</fullName>
    </recommendedName>
</protein>
<reference evidence="2 3" key="1">
    <citation type="journal article" date="2023" name="Plants (Basel)">
        <title>Bridging the Gap: Combining Genomics and Transcriptomics Approaches to Understand Stylosanthes scabra, an Orphan Legume from the Brazilian Caatinga.</title>
        <authorList>
            <person name="Ferreira-Neto J.R.C."/>
            <person name="da Silva M.D."/>
            <person name="Binneck E."/>
            <person name="de Melo N.F."/>
            <person name="da Silva R.H."/>
            <person name="de Melo A.L.T.M."/>
            <person name="Pandolfi V."/>
            <person name="Bustamante F.O."/>
            <person name="Brasileiro-Vidal A.C."/>
            <person name="Benko-Iseppon A.M."/>
        </authorList>
    </citation>
    <scope>NUCLEOTIDE SEQUENCE [LARGE SCALE GENOMIC DNA]</scope>
    <source>
        <tissue evidence="2">Leaves</tissue>
    </source>
</reference>
<gene>
    <name evidence="2" type="ORF">PIB30_038349</name>
</gene>
<comment type="caution">
    <text evidence="2">The sequence shown here is derived from an EMBL/GenBank/DDBJ whole genome shotgun (WGS) entry which is preliminary data.</text>
</comment>
<keyword evidence="3" id="KW-1185">Reference proteome</keyword>
<dbReference type="EMBL" id="JASCZI010241853">
    <property type="protein sequence ID" value="MED6207724.1"/>
    <property type="molecule type" value="Genomic_DNA"/>
</dbReference>
<accession>A0ABU6YCD9</accession>
<dbReference type="Pfam" id="PF10354">
    <property type="entry name" value="BMT5-like"/>
    <property type="match status" value="1"/>
</dbReference>
<dbReference type="Gene3D" id="3.40.50.150">
    <property type="entry name" value="Vaccinia Virus protein VP39"/>
    <property type="match status" value="1"/>
</dbReference>